<organism evidence="1">
    <name type="scientific">Rhizophora mucronata</name>
    <name type="common">Asiatic mangrove</name>
    <dbReference type="NCBI Taxonomy" id="61149"/>
    <lineage>
        <taxon>Eukaryota</taxon>
        <taxon>Viridiplantae</taxon>
        <taxon>Streptophyta</taxon>
        <taxon>Embryophyta</taxon>
        <taxon>Tracheophyta</taxon>
        <taxon>Spermatophyta</taxon>
        <taxon>Magnoliopsida</taxon>
        <taxon>eudicotyledons</taxon>
        <taxon>Gunneridae</taxon>
        <taxon>Pentapetalae</taxon>
        <taxon>rosids</taxon>
        <taxon>fabids</taxon>
        <taxon>Malpighiales</taxon>
        <taxon>Rhizophoraceae</taxon>
        <taxon>Rhizophora</taxon>
    </lineage>
</organism>
<evidence type="ECO:0000313" key="1">
    <source>
        <dbReference type="EMBL" id="MBX43002.1"/>
    </source>
</evidence>
<sequence>MARPTTLNIFGEQPIMVF</sequence>
<dbReference type="EMBL" id="GGEC01062518">
    <property type="protein sequence ID" value="MBX43002.1"/>
    <property type="molecule type" value="Transcribed_RNA"/>
</dbReference>
<accession>A0A2P2NKJ4</accession>
<protein>
    <submittedName>
        <fullName evidence="1">Uncharacterized protein</fullName>
    </submittedName>
</protein>
<reference evidence="1" key="1">
    <citation type="submission" date="2018-02" db="EMBL/GenBank/DDBJ databases">
        <title>Rhizophora mucronata_Transcriptome.</title>
        <authorList>
            <person name="Meera S.P."/>
            <person name="Sreeshan A."/>
            <person name="Augustine A."/>
        </authorList>
    </citation>
    <scope>NUCLEOTIDE SEQUENCE</scope>
    <source>
        <tissue evidence="1">Leaf</tissue>
    </source>
</reference>
<dbReference type="AlphaFoldDB" id="A0A2P2NKJ4"/>
<proteinExistence type="predicted"/>
<name>A0A2P2NKJ4_RHIMU</name>